<organism evidence="1 2">
    <name type="scientific">Sclerotinia trifoliorum</name>
    <dbReference type="NCBI Taxonomy" id="28548"/>
    <lineage>
        <taxon>Eukaryota</taxon>
        <taxon>Fungi</taxon>
        <taxon>Dikarya</taxon>
        <taxon>Ascomycota</taxon>
        <taxon>Pezizomycotina</taxon>
        <taxon>Leotiomycetes</taxon>
        <taxon>Helotiales</taxon>
        <taxon>Sclerotiniaceae</taxon>
        <taxon>Sclerotinia</taxon>
    </lineage>
</organism>
<proteinExistence type="predicted"/>
<dbReference type="SUPFAM" id="SSF81383">
    <property type="entry name" value="F-box domain"/>
    <property type="match status" value="1"/>
</dbReference>
<name>A0A8H2VLM4_9HELO</name>
<dbReference type="SUPFAM" id="SSF52047">
    <property type="entry name" value="RNI-like"/>
    <property type="match status" value="1"/>
</dbReference>
<accession>A0A8H2VLM4</accession>
<reference evidence="1" key="1">
    <citation type="submission" date="2020-10" db="EMBL/GenBank/DDBJ databases">
        <authorList>
            <person name="Kusch S."/>
        </authorList>
    </citation>
    <scope>NUCLEOTIDE SEQUENCE</scope>
    <source>
        <strain evidence="1">SwB9</strain>
    </source>
</reference>
<dbReference type="Gene3D" id="3.80.10.10">
    <property type="entry name" value="Ribonuclease Inhibitor"/>
    <property type="match status" value="1"/>
</dbReference>
<evidence type="ECO:0000313" key="1">
    <source>
        <dbReference type="EMBL" id="CAD6439817.1"/>
    </source>
</evidence>
<dbReference type="EMBL" id="CAJHIA010000002">
    <property type="protein sequence ID" value="CAD6439817.1"/>
    <property type="molecule type" value="Genomic_DNA"/>
</dbReference>
<gene>
    <name evidence="1" type="ORF">SCLTRI_LOCUS458</name>
</gene>
<sequence length="600" mass="69004">MDPLPAYHEINKDVVMLVAPYLDTPDLYSGCLVCSHFNRIFGNYLWANPFRNLTNRIKPCEIVSRFIFASNCHDPEILKRVRILDMRALHEIKRDRAHTSDYIIFGTYLKPELFFKLSKNFPNLNCVLLAPTCSEDYGTFHGADLPSEYNDVPQLEFLSAAGCTTFNCSLILRQNITKYLIYLDASGTARSPNWKALFTIENLPNIRILKLRGLRLMDTMLPPIVTNSRRQIWSLDLRDNLLTDSLIFSLLRSCFLERFPHITHGPLRAADECLFEHPPIYREVNEGADPIHTTMTTLRPDTIKLVEWSTSGGLALNILERKNNVEDNLKMVTGLTHLYVSNNKFTDLGIQYLLAGTNTLQVLDVGSVRTSLAPEAATDVDVYAQEHTISFLSRQWQPHLEVLRIHHSIVTCYPSVVRSRNRYDDKEAISKIKIEEICKMRLEKQCSPFDPHNNPRLCSLTLTSIPRKSTLELLLALKYFLMTLEAQEVKIRHARENVKSRRAPLLYPGLRKLTLEFLPEEHIVRPSEAGSVTGDGDADSYYEEMANDFSFLNQENSRMPTRKQQEEIGVVPRVDVVEELKKWRKHEVGRWTGELRIVLF</sequence>
<dbReference type="InterPro" id="IPR036047">
    <property type="entry name" value="F-box-like_dom_sf"/>
</dbReference>
<protein>
    <submittedName>
        <fullName evidence="1">6aab9b37-fcda-400a-8a71-22305c83abd4</fullName>
    </submittedName>
</protein>
<dbReference type="OrthoDB" id="5213490at2759"/>
<comment type="caution">
    <text evidence="1">The sequence shown here is derived from an EMBL/GenBank/DDBJ whole genome shotgun (WGS) entry which is preliminary data.</text>
</comment>
<evidence type="ECO:0000313" key="2">
    <source>
        <dbReference type="Proteomes" id="UP000624404"/>
    </source>
</evidence>
<dbReference type="InterPro" id="IPR032675">
    <property type="entry name" value="LRR_dom_sf"/>
</dbReference>
<keyword evidence="2" id="KW-1185">Reference proteome</keyword>
<dbReference type="AlphaFoldDB" id="A0A8H2VLM4"/>
<dbReference type="Proteomes" id="UP000624404">
    <property type="component" value="Unassembled WGS sequence"/>
</dbReference>